<reference evidence="2 3" key="1">
    <citation type="journal article" date="2016" name="Nat. Commun.">
        <title>Thousands of microbial genomes shed light on interconnected biogeochemical processes in an aquifer system.</title>
        <authorList>
            <person name="Anantharaman K."/>
            <person name="Brown C.T."/>
            <person name="Hug L.A."/>
            <person name="Sharon I."/>
            <person name="Castelle C.J."/>
            <person name="Probst A.J."/>
            <person name="Thomas B.C."/>
            <person name="Singh A."/>
            <person name="Wilkins M.J."/>
            <person name="Karaoz U."/>
            <person name="Brodie E.L."/>
            <person name="Williams K.H."/>
            <person name="Hubbard S.S."/>
            <person name="Banfield J.F."/>
        </authorList>
    </citation>
    <scope>NUCLEOTIDE SEQUENCE [LARGE SCALE GENOMIC DNA]</scope>
</reference>
<evidence type="ECO:0000313" key="3">
    <source>
        <dbReference type="Proteomes" id="UP000179013"/>
    </source>
</evidence>
<evidence type="ECO:0000256" key="1">
    <source>
        <dbReference type="SAM" id="MobiDB-lite"/>
    </source>
</evidence>
<name>A0A1F7X8F2_9BACT</name>
<sequence>MKVENKRINNAEPGGPKLGKQVHEADIPEELERQKLSQIPQNEQPADLGHEGEDEFPGRQSLQEGSRD</sequence>
<organism evidence="2 3">
    <name type="scientific">Candidatus Woesebacteria bacterium RBG_16_39_8b</name>
    <dbReference type="NCBI Taxonomy" id="1802482"/>
    <lineage>
        <taxon>Bacteria</taxon>
        <taxon>Candidatus Woeseibacteriota</taxon>
    </lineage>
</organism>
<comment type="caution">
    <text evidence="2">The sequence shown here is derived from an EMBL/GenBank/DDBJ whole genome shotgun (WGS) entry which is preliminary data.</text>
</comment>
<dbReference type="AlphaFoldDB" id="A0A1F7X8F2"/>
<feature type="region of interest" description="Disordered" evidence="1">
    <location>
        <begin position="1"/>
        <end position="68"/>
    </location>
</feature>
<proteinExistence type="predicted"/>
<gene>
    <name evidence="2" type="ORF">A2V80_02790</name>
</gene>
<dbReference type="EMBL" id="MGFU01000061">
    <property type="protein sequence ID" value="OGM11320.1"/>
    <property type="molecule type" value="Genomic_DNA"/>
</dbReference>
<dbReference type="Proteomes" id="UP000179013">
    <property type="component" value="Unassembled WGS sequence"/>
</dbReference>
<evidence type="ECO:0000313" key="2">
    <source>
        <dbReference type="EMBL" id="OGM11320.1"/>
    </source>
</evidence>
<feature type="compositionally biased region" description="Basic and acidic residues" evidence="1">
    <location>
        <begin position="21"/>
        <end position="35"/>
    </location>
</feature>
<accession>A0A1F7X8F2</accession>
<protein>
    <submittedName>
        <fullName evidence="2">Uncharacterized protein</fullName>
    </submittedName>
</protein>